<organism evidence="1">
    <name type="scientific">marine sediment metagenome</name>
    <dbReference type="NCBI Taxonomy" id="412755"/>
    <lineage>
        <taxon>unclassified sequences</taxon>
        <taxon>metagenomes</taxon>
        <taxon>ecological metagenomes</taxon>
    </lineage>
</organism>
<proteinExistence type="predicted"/>
<dbReference type="InterPro" id="IPR011032">
    <property type="entry name" value="GroES-like_sf"/>
</dbReference>
<dbReference type="SUPFAM" id="SSF50129">
    <property type="entry name" value="GroES-like"/>
    <property type="match status" value="1"/>
</dbReference>
<reference evidence="1" key="1">
    <citation type="journal article" date="2014" name="Front. Microbiol.">
        <title>High frequency of phylogenetically diverse reductive dehalogenase-homologous genes in deep subseafloor sedimentary metagenomes.</title>
        <authorList>
            <person name="Kawai M."/>
            <person name="Futagami T."/>
            <person name="Toyoda A."/>
            <person name="Takaki Y."/>
            <person name="Nishi S."/>
            <person name="Hori S."/>
            <person name="Arai W."/>
            <person name="Tsubouchi T."/>
            <person name="Morono Y."/>
            <person name="Uchiyama I."/>
            <person name="Ito T."/>
            <person name="Fujiyama A."/>
            <person name="Inagaki F."/>
            <person name="Takami H."/>
        </authorList>
    </citation>
    <scope>NUCLEOTIDE SEQUENCE</scope>
    <source>
        <strain evidence="1">Expedition CK06-06</strain>
    </source>
</reference>
<evidence type="ECO:0000313" key="1">
    <source>
        <dbReference type="EMBL" id="GAI89401.1"/>
    </source>
</evidence>
<feature type="non-terminal residue" evidence="1">
    <location>
        <position position="43"/>
    </location>
</feature>
<name>X1TDF8_9ZZZZ</name>
<protein>
    <submittedName>
        <fullName evidence="1">Uncharacterized protein</fullName>
    </submittedName>
</protein>
<dbReference type="EMBL" id="BARW01024194">
    <property type="protein sequence ID" value="GAI89401.1"/>
    <property type="molecule type" value="Genomic_DNA"/>
</dbReference>
<comment type="caution">
    <text evidence="1">The sequence shown here is derived from an EMBL/GenBank/DDBJ whole genome shotgun (WGS) entry which is preliminary data.</text>
</comment>
<dbReference type="AlphaFoldDB" id="X1TDF8"/>
<dbReference type="Gene3D" id="3.90.180.10">
    <property type="entry name" value="Medium-chain alcohol dehydrogenases, catalytic domain"/>
    <property type="match status" value="1"/>
</dbReference>
<gene>
    <name evidence="1" type="ORF">S12H4_39941</name>
</gene>
<sequence length="43" mass="4699">MKAVVKIKREVGLVYQDFPLPEVGKKDVLVKIKAAAICGSDLK</sequence>
<accession>X1TDF8</accession>